<evidence type="ECO:0008006" key="4">
    <source>
        <dbReference type="Google" id="ProtNLM"/>
    </source>
</evidence>
<dbReference type="EMBL" id="JAUHJS010000005">
    <property type="protein sequence ID" value="MDN4166068.1"/>
    <property type="molecule type" value="Genomic_DNA"/>
</dbReference>
<name>A0ABT8F707_9BACT</name>
<keyword evidence="1" id="KW-0732">Signal</keyword>
<keyword evidence="3" id="KW-1185">Reference proteome</keyword>
<dbReference type="RefSeq" id="WP_320004602.1">
    <property type="nucleotide sequence ID" value="NZ_JAUHJS010000005.1"/>
</dbReference>
<evidence type="ECO:0000256" key="1">
    <source>
        <dbReference type="SAM" id="SignalP"/>
    </source>
</evidence>
<protein>
    <recommendedName>
        <fullName evidence="4">Lipoprotein</fullName>
    </recommendedName>
</protein>
<feature type="chain" id="PRO_5045448714" description="Lipoprotein" evidence="1">
    <location>
        <begin position="20"/>
        <end position="142"/>
    </location>
</feature>
<proteinExistence type="predicted"/>
<comment type="caution">
    <text evidence="2">The sequence shown here is derived from an EMBL/GenBank/DDBJ whole genome shotgun (WGS) entry which is preliminary data.</text>
</comment>
<reference evidence="2" key="1">
    <citation type="submission" date="2023-06" db="EMBL/GenBank/DDBJ databases">
        <title>Cytophagales bacterium Strain LB-30, isolated from soil.</title>
        <authorList>
            <person name="Liu B."/>
        </authorList>
    </citation>
    <scope>NUCLEOTIDE SEQUENCE</scope>
    <source>
        <strain evidence="2">LB-30</strain>
    </source>
</reference>
<accession>A0ABT8F707</accession>
<evidence type="ECO:0000313" key="3">
    <source>
        <dbReference type="Proteomes" id="UP001168552"/>
    </source>
</evidence>
<gene>
    <name evidence="2" type="ORF">QWY31_11180</name>
</gene>
<dbReference type="Proteomes" id="UP001168552">
    <property type="component" value="Unassembled WGS sequence"/>
</dbReference>
<organism evidence="2 3">
    <name type="scientific">Shiella aurantiaca</name>
    <dbReference type="NCBI Taxonomy" id="3058365"/>
    <lineage>
        <taxon>Bacteria</taxon>
        <taxon>Pseudomonadati</taxon>
        <taxon>Bacteroidota</taxon>
        <taxon>Cytophagia</taxon>
        <taxon>Cytophagales</taxon>
        <taxon>Shiellaceae</taxon>
        <taxon>Shiella</taxon>
    </lineage>
</organism>
<sequence length="142" mass="16068">MKKATILLLFALFSACSIPQENLEVETSSTPLDLGEGTYSGKFYQTYPGQSTLEFAEVSLGFFNGHFSGTSDIALYPALCEGTYSRPHEYLIEFQNACFFTANFDWSLIIDGRYQVKYEKDAIHLVQKMSNGFENHFIITKD</sequence>
<evidence type="ECO:0000313" key="2">
    <source>
        <dbReference type="EMBL" id="MDN4166068.1"/>
    </source>
</evidence>
<feature type="signal peptide" evidence="1">
    <location>
        <begin position="1"/>
        <end position="19"/>
    </location>
</feature>
<dbReference type="PROSITE" id="PS51257">
    <property type="entry name" value="PROKAR_LIPOPROTEIN"/>
    <property type="match status" value="1"/>
</dbReference>